<feature type="compositionally biased region" description="Pro residues" evidence="1">
    <location>
        <begin position="178"/>
        <end position="187"/>
    </location>
</feature>
<accession>A0A6A6AAE9</accession>
<dbReference type="EMBL" id="ML977510">
    <property type="protein sequence ID" value="KAF2127661.1"/>
    <property type="molecule type" value="Genomic_DNA"/>
</dbReference>
<name>A0A6A6AAE9_9PLEO</name>
<evidence type="ECO:0000313" key="2">
    <source>
        <dbReference type="EMBL" id="KAF2127661.1"/>
    </source>
</evidence>
<protein>
    <submittedName>
        <fullName evidence="2">Uncharacterized protein</fullName>
    </submittedName>
</protein>
<gene>
    <name evidence="2" type="ORF">P153DRAFT_387398</name>
</gene>
<sequence>MHSRKSLQCGIRPHRSPNEGSLFPAFTLDRERAALIDGHQLEGAGVGQATTKSIVLGGEWGQAVVSTPTLCHLVRPSKSTHGRLRGACPRFTLILRPGRRVPSGATPRCRPYHAHPTRNPLLCASARAGYRIRPGLLRGIRESYARGGYLCIPNHALALLLDALTHRRRAPTRRSDAPLPPSPPRPSPSAKQVLPRRCLEV</sequence>
<dbReference type="RefSeq" id="XP_033522050.1">
    <property type="nucleotide sequence ID" value="XM_033670642.1"/>
</dbReference>
<evidence type="ECO:0000256" key="1">
    <source>
        <dbReference type="SAM" id="MobiDB-lite"/>
    </source>
</evidence>
<organism evidence="2 3">
    <name type="scientific">Dothidotthia symphoricarpi CBS 119687</name>
    <dbReference type="NCBI Taxonomy" id="1392245"/>
    <lineage>
        <taxon>Eukaryota</taxon>
        <taxon>Fungi</taxon>
        <taxon>Dikarya</taxon>
        <taxon>Ascomycota</taxon>
        <taxon>Pezizomycotina</taxon>
        <taxon>Dothideomycetes</taxon>
        <taxon>Pleosporomycetidae</taxon>
        <taxon>Pleosporales</taxon>
        <taxon>Dothidotthiaceae</taxon>
        <taxon>Dothidotthia</taxon>
    </lineage>
</organism>
<proteinExistence type="predicted"/>
<reference evidence="2" key="1">
    <citation type="journal article" date="2020" name="Stud. Mycol.">
        <title>101 Dothideomycetes genomes: a test case for predicting lifestyles and emergence of pathogens.</title>
        <authorList>
            <person name="Haridas S."/>
            <person name="Albert R."/>
            <person name="Binder M."/>
            <person name="Bloem J."/>
            <person name="Labutti K."/>
            <person name="Salamov A."/>
            <person name="Andreopoulos B."/>
            <person name="Baker S."/>
            <person name="Barry K."/>
            <person name="Bills G."/>
            <person name="Bluhm B."/>
            <person name="Cannon C."/>
            <person name="Castanera R."/>
            <person name="Culley D."/>
            <person name="Daum C."/>
            <person name="Ezra D."/>
            <person name="Gonzalez J."/>
            <person name="Henrissat B."/>
            <person name="Kuo A."/>
            <person name="Liang C."/>
            <person name="Lipzen A."/>
            <person name="Lutzoni F."/>
            <person name="Magnuson J."/>
            <person name="Mondo S."/>
            <person name="Nolan M."/>
            <person name="Ohm R."/>
            <person name="Pangilinan J."/>
            <person name="Park H.-J."/>
            <person name="Ramirez L."/>
            <person name="Alfaro M."/>
            <person name="Sun H."/>
            <person name="Tritt A."/>
            <person name="Yoshinaga Y."/>
            <person name="Zwiers L.-H."/>
            <person name="Turgeon B."/>
            <person name="Goodwin S."/>
            <person name="Spatafora J."/>
            <person name="Crous P."/>
            <person name="Grigoriev I."/>
        </authorList>
    </citation>
    <scope>NUCLEOTIDE SEQUENCE</scope>
    <source>
        <strain evidence="2">CBS 119687</strain>
    </source>
</reference>
<dbReference type="AlphaFoldDB" id="A0A6A6AAE9"/>
<feature type="region of interest" description="Disordered" evidence="1">
    <location>
        <begin position="169"/>
        <end position="201"/>
    </location>
</feature>
<dbReference type="Proteomes" id="UP000799771">
    <property type="component" value="Unassembled WGS sequence"/>
</dbReference>
<keyword evidence="3" id="KW-1185">Reference proteome</keyword>
<evidence type="ECO:0000313" key="3">
    <source>
        <dbReference type="Proteomes" id="UP000799771"/>
    </source>
</evidence>
<dbReference type="GeneID" id="54411074"/>